<dbReference type="Gene3D" id="3.20.20.80">
    <property type="entry name" value="Glycosidases"/>
    <property type="match status" value="1"/>
</dbReference>
<keyword evidence="3" id="KW-0326">Glycosidase</keyword>
<dbReference type="PANTHER" id="PTHR31297:SF34">
    <property type="entry name" value="GLUCAN 1,3-BETA-GLUCOSIDASE 2"/>
    <property type="match status" value="1"/>
</dbReference>
<dbReference type="InterPro" id="IPR017853">
    <property type="entry name" value="GH"/>
</dbReference>
<keyword evidence="1" id="KW-0378">Hydrolase</keyword>
<reference evidence="7 8" key="1">
    <citation type="submission" date="2021-11" db="EMBL/GenBank/DDBJ databases">
        <authorList>
            <person name="Islam A."/>
            <person name="Islam S."/>
            <person name="Flora M.S."/>
            <person name="Rahman M."/>
            <person name="Ziaur R.M."/>
            <person name="Epstein J.H."/>
            <person name="Hassan M."/>
            <person name="Klassen M."/>
            <person name="Woodard K."/>
            <person name="Webb A."/>
            <person name="Webby R.J."/>
            <person name="El Zowalaty M.E."/>
        </authorList>
    </citation>
    <scope>NUCLEOTIDE SEQUENCE [LARGE SCALE GENOMIC DNA]</scope>
    <source>
        <strain evidence="7">Pbs1</strain>
    </source>
</reference>
<name>A0ABN8CTZ4_9STRA</name>
<evidence type="ECO:0000256" key="5">
    <source>
        <dbReference type="ARBA" id="ARBA00036824"/>
    </source>
</evidence>
<dbReference type="EMBL" id="CAKLCB010000130">
    <property type="protein sequence ID" value="CAH0515736.1"/>
    <property type="molecule type" value="Genomic_DNA"/>
</dbReference>
<comment type="catalytic activity">
    <reaction evidence="5">
        <text>Successive hydrolysis of beta-D-glucose units from the non-reducing ends of (1-&gt;3)-beta-D-glucans, releasing alpha-glucose.</text>
        <dbReference type="EC" id="3.2.1.58"/>
    </reaction>
</comment>
<proteinExistence type="predicted"/>
<evidence type="ECO:0000313" key="7">
    <source>
        <dbReference type="EMBL" id="CAH0515736.1"/>
    </source>
</evidence>
<evidence type="ECO:0000256" key="2">
    <source>
        <dbReference type="ARBA" id="ARBA00023180"/>
    </source>
</evidence>
<evidence type="ECO:0000256" key="6">
    <source>
        <dbReference type="ARBA" id="ARBA00038929"/>
    </source>
</evidence>
<evidence type="ECO:0000256" key="3">
    <source>
        <dbReference type="ARBA" id="ARBA00023295"/>
    </source>
</evidence>
<dbReference type="SUPFAM" id="SSF51445">
    <property type="entry name" value="(Trans)glycosidases"/>
    <property type="match status" value="1"/>
</dbReference>
<dbReference type="EC" id="3.2.1.58" evidence="6"/>
<dbReference type="Proteomes" id="UP001158986">
    <property type="component" value="Unassembled WGS sequence"/>
</dbReference>
<dbReference type="PANTHER" id="PTHR31297">
    <property type="entry name" value="GLUCAN ENDO-1,6-BETA-GLUCOSIDASE B"/>
    <property type="match status" value="1"/>
</dbReference>
<evidence type="ECO:0000313" key="8">
    <source>
        <dbReference type="Proteomes" id="UP001158986"/>
    </source>
</evidence>
<accession>A0ABN8CTZ4</accession>
<keyword evidence="2" id="KW-0325">Glycoprotein</keyword>
<evidence type="ECO:0000256" key="4">
    <source>
        <dbReference type="ARBA" id="ARBA00023316"/>
    </source>
</evidence>
<keyword evidence="4" id="KW-0961">Cell wall biogenesis/degradation</keyword>
<keyword evidence="8" id="KW-1185">Reference proteome</keyword>
<protein>
    <recommendedName>
        <fullName evidence="6">glucan 1,3-beta-glucosidase</fullName>
        <ecNumber evidence="6">3.2.1.58</ecNumber>
    </recommendedName>
</protein>
<sequence length="128" mass="15101">MPEFLNIWVEWHPYFVWGFEHTSDEHLVNVAVKHDYNKRVGKWNATKKNNRLFIGEWSLATPSNMRCNNPDFFYKFASEQLKVHDQAEAGWTFWSWKVTGDGNSDVGAWSLQELLKDDQIAKMFRNSS</sequence>
<gene>
    <name evidence="7" type="ORF">PBS001_LOCUS2437</name>
</gene>
<dbReference type="InterPro" id="IPR050386">
    <property type="entry name" value="Glycosyl_hydrolase_5"/>
</dbReference>
<evidence type="ECO:0000256" key="1">
    <source>
        <dbReference type="ARBA" id="ARBA00022801"/>
    </source>
</evidence>
<comment type="caution">
    <text evidence="7">The sequence shown here is derived from an EMBL/GenBank/DDBJ whole genome shotgun (WGS) entry which is preliminary data.</text>
</comment>
<organism evidence="7 8">
    <name type="scientific">Peronospora belbahrii</name>
    <dbReference type="NCBI Taxonomy" id="622444"/>
    <lineage>
        <taxon>Eukaryota</taxon>
        <taxon>Sar</taxon>
        <taxon>Stramenopiles</taxon>
        <taxon>Oomycota</taxon>
        <taxon>Peronosporomycetes</taxon>
        <taxon>Peronosporales</taxon>
        <taxon>Peronosporaceae</taxon>
        <taxon>Peronospora</taxon>
    </lineage>
</organism>